<dbReference type="EMBL" id="LXPE01000002">
    <property type="protein sequence ID" value="OBA28800.1"/>
    <property type="molecule type" value="Genomic_DNA"/>
</dbReference>
<keyword evidence="3" id="KW-1185">Reference proteome</keyword>
<name>A0A1B7TJ71_9ASCO</name>
<dbReference type="InterPro" id="IPR059025">
    <property type="entry name" value="STB6_N"/>
</dbReference>
<gene>
    <name evidence="2" type="ORF">HANVADRAFT_13167</name>
</gene>
<dbReference type="Pfam" id="PF25995">
    <property type="entry name" value="STB6_N"/>
    <property type="match status" value="1"/>
</dbReference>
<evidence type="ECO:0000313" key="2">
    <source>
        <dbReference type="EMBL" id="OBA28800.1"/>
    </source>
</evidence>
<feature type="non-terminal residue" evidence="2">
    <location>
        <position position="161"/>
    </location>
</feature>
<evidence type="ECO:0000259" key="1">
    <source>
        <dbReference type="Pfam" id="PF25995"/>
    </source>
</evidence>
<comment type="caution">
    <text evidence="2">The sequence shown here is derived from an EMBL/GenBank/DDBJ whole genome shotgun (WGS) entry which is preliminary data.</text>
</comment>
<evidence type="ECO:0000313" key="3">
    <source>
        <dbReference type="Proteomes" id="UP000092321"/>
    </source>
</evidence>
<dbReference type="Proteomes" id="UP000092321">
    <property type="component" value="Unassembled WGS sequence"/>
</dbReference>
<dbReference type="OrthoDB" id="19806at2759"/>
<proteinExistence type="predicted"/>
<feature type="non-terminal residue" evidence="2">
    <location>
        <position position="1"/>
    </location>
</feature>
<protein>
    <recommendedName>
        <fullName evidence="1">STB6-like N-terminal domain-containing protein</fullName>
    </recommendedName>
</protein>
<dbReference type="PANTHER" id="PTHR31011:SF2">
    <property type="entry name" value="PROTEIN STB2-RELATED"/>
    <property type="match status" value="1"/>
</dbReference>
<dbReference type="AlphaFoldDB" id="A0A1B7TJ71"/>
<feature type="domain" description="STB6-like N-terminal" evidence="1">
    <location>
        <begin position="1"/>
        <end position="144"/>
    </location>
</feature>
<organism evidence="2 3">
    <name type="scientific">Hanseniaspora valbyensis NRRL Y-1626</name>
    <dbReference type="NCBI Taxonomy" id="766949"/>
    <lineage>
        <taxon>Eukaryota</taxon>
        <taxon>Fungi</taxon>
        <taxon>Dikarya</taxon>
        <taxon>Ascomycota</taxon>
        <taxon>Saccharomycotina</taxon>
        <taxon>Saccharomycetes</taxon>
        <taxon>Saccharomycodales</taxon>
        <taxon>Saccharomycodaceae</taxon>
        <taxon>Hanseniaspora</taxon>
    </lineage>
</organism>
<accession>A0A1B7TJ71</accession>
<reference evidence="3" key="1">
    <citation type="journal article" date="2016" name="Proc. Natl. Acad. Sci. U.S.A.">
        <title>Comparative genomics of biotechnologically important yeasts.</title>
        <authorList>
            <person name="Riley R."/>
            <person name="Haridas S."/>
            <person name="Wolfe K.H."/>
            <person name="Lopes M.R."/>
            <person name="Hittinger C.T."/>
            <person name="Goeker M."/>
            <person name="Salamov A.A."/>
            <person name="Wisecaver J.H."/>
            <person name="Long T.M."/>
            <person name="Calvey C.H."/>
            <person name="Aerts A.L."/>
            <person name="Barry K.W."/>
            <person name="Choi C."/>
            <person name="Clum A."/>
            <person name="Coughlan A.Y."/>
            <person name="Deshpande S."/>
            <person name="Douglass A.P."/>
            <person name="Hanson S.J."/>
            <person name="Klenk H.-P."/>
            <person name="LaButti K.M."/>
            <person name="Lapidus A."/>
            <person name="Lindquist E.A."/>
            <person name="Lipzen A.M."/>
            <person name="Meier-Kolthoff J.P."/>
            <person name="Ohm R.A."/>
            <person name="Otillar R.P."/>
            <person name="Pangilinan J.L."/>
            <person name="Peng Y."/>
            <person name="Rokas A."/>
            <person name="Rosa C.A."/>
            <person name="Scheuner C."/>
            <person name="Sibirny A.A."/>
            <person name="Slot J.C."/>
            <person name="Stielow J.B."/>
            <person name="Sun H."/>
            <person name="Kurtzman C.P."/>
            <person name="Blackwell M."/>
            <person name="Grigoriev I.V."/>
            <person name="Jeffries T.W."/>
        </authorList>
    </citation>
    <scope>NUCLEOTIDE SEQUENCE [LARGE SCALE GENOMIC DNA]</scope>
    <source>
        <strain evidence="3">NRRL Y-1626</strain>
    </source>
</reference>
<sequence>FLFPDFQFVYEVLKNNPDLREKVNEVVITGFESYLVETWVLERELTNTLSAYSGNPNSIIKCCQIYLPIQPNLWPCPELKRYYKIMTKLGYLKHINGKGFIFVADIHNLNLNHYQITNLLLIPNGGTIKEVWNNFTLNLNLRELQCAGRTSSMFQAPSSAS</sequence>
<dbReference type="InterPro" id="IPR038919">
    <property type="entry name" value="STB2/STB2"/>
</dbReference>
<dbReference type="GO" id="GO:0070822">
    <property type="term" value="C:Sin3-type complex"/>
    <property type="evidence" value="ECO:0007669"/>
    <property type="project" value="TreeGrafter"/>
</dbReference>
<dbReference type="PANTHER" id="PTHR31011">
    <property type="entry name" value="PROTEIN STB2-RELATED"/>
    <property type="match status" value="1"/>
</dbReference>